<dbReference type="OrthoDB" id="883390at91061"/>
<name>A0A1H6W1I2_9LACT</name>
<dbReference type="AlphaFoldDB" id="A0A1H6W1I2"/>
<reference evidence="2" key="1">
    <citation type="submission" date="2016-10" db="EMBL/GenBank/DDBJ databases">
        <authorList>
            <person name="Varghese N."/>
            <person name="Submissions S."/>
        </authorList>
    </citation>
    <scope>NUCLEOTIDE SEQUENCE [LARGE SCALE GENOMIC DNA]</scope>
    <source>
        <strain evidence="2">DSM 25751</strain>
    </source>
</reference>
<evidence type="ECO:0000313" key="2">
    <source>
        <dbReference type="Proteomes" id="UP000198564"/>
    </source>
</evidence>
<sequence>MFVKKLVIALSSFVTLFTVVGYAGISVHAESINDDLAQPSSQGEYTEKELEELTNEIAEELEFYFSEIGEIDKHGKYTVTNPELLRQEVNKGNPIAIELYQANSITQGPRNDGMISTLSTMDFIYCTVGEEYAWIGTLLSGQTVRALTEALASGAWTTAGKILARAALEIGPKVSKSVNLAFAAVSWSVSAYKCRGKF</sequence>
<proteinExistence type="predicted"/>
<evidence type="ECO:0000313" key="1">
    <source>
        <dbReference type="EMBL" id="SEJ09174.1"/>
    </source>
</evidence>
<protein>
    <submittedName>
        <fullName evidence="1">Uncharacterized protein</fullName>
    </submittedName>
</protein>
<dbReference type="EMBL" id="FNYW01000082">
    <property type="protein sequence ID" value="SEJ09174.1"/>
    <property type="molecule type" value="Genomic_DNA"/>
</dbReference>
<keyword evidence="2" id="KW-1185">Reference proteome</keyword>
<gene>
    <name evidence="1" type="ORF">SAMN04488113_1821</name>
</gene>
<organism evidence="1 2">
    <name type="scientific">Alkalibacterium gilvum</name>
    <dbReference type="NCBI Taxonomy" id="1130080"/>
    <lineage>
        <taxon>Bacteria</taxon>
        <taxon>Bacillati</taxon>
        <taxon>Bacillota</taxon>
        <taxon>Bacilli</taxon>
        <taxon>Lactobacillales</taxon>
        <taxon>Carnobacteriaceae</taxon>
        <taxon>Alkalibacterium</taxon>
    </lineage>
</organism>
<accession>A0A1H6W1I2</accession>
<dbReference type="Proteomes" id="UP000198564">
    <property type="component" value="Unassembled WGS sequence"/>
</dbReference>
<dbReference type="RefSeq" id="WP_091636838.1">
    <property type="nucleotide sequence ID" value="NZ_FNYW01000082.1"/>
</dbReference>